<gene>
    <name evidence="2" type="ORF">FCALED_LOCUS16276</name>
</gene>
<feature type="non-terminal residue" evidence="2">
    <location>
        <position position="1"/>
    </location>
</feature>
<dbReference type="EMBL" id="CAJVPQ010018180">
    <property type="protein sequence ID" value="CAG8750374.1"/>
    <property type="molecule type" value="Genomic_DNA"/>
</dbReference>
<organism evidence="2 3">
    <name type="scientific">Funneliformis caledonium</name>
    <dbReference type="NCBI Taxonomy" id="1117310"/>
    <lineage>
        <taxon>Eukaryota</taxon>
        <taxon>Fungi</taxon>
        <taxon>Fungi incertae sedis</taxon>
        <taxon>Mucoromycota</taxon>
        <taxon>Glomeromycotina</taxon>
        <taxon>Glomeromycetes</taxon>
        <taxon>Glomerales</taxon>
        <taxon>Glomeraceae</taxon>
        <taxon>Funneliformis</taxon>
    </lineage>
</organism>
<accession>A0A9N9IXA8</accession>
<reference evidence="2" key="1">
    <citation type="submission" date="2021-06" db="EMBL/GenBank/DDBJ databases">
        <authorList>
            <person name="Kallberg Y."/>
            <person name="Tangrot J."/>
            <person name="Rosling A."/>
        </authorList>
    </citation>
    <scope>NUCLEOTIDE SEQUENCE</scope>
    <source>
        <strain evidence="2">UK204</strain>
    </source>
</reference>
<dbReference type="OrthoDB" id="2381294at2759"/>
<protein>
    <submittedName>
        <fullName evidence="2">9411_t:CDS:1</fullName>
    </submittedName>
</protein>
<evidence type="ECO:0000313" key="3">
    <source>
        <dbReference type="Proteomes" id="UP000789570"/>
    </source>
</evidence>
<proteinExistence type="predicted"/>
<dbReference type="PROSITE" id="PS51886">
    <property type="entry name" value="TLDC"/>
    <property type="match status" value="1"/>
</dbReference>
<keyword evidence="3" id="KW-1185">Reference proteome</keyword>
<evidence type="ECO:0000313" key="2">
    <source>
        <dbReference type="EMBL" id="CAG8750374.1"/>
    </source>
</evidence>
<feature type="non-terminal residue" evidence="2">
    <location>
        <position position="533"/>
    </location>
</feature>
<comment type="caution">
    <text evidence="2">The sequence shown here is derived from an EMBL/GenBank/DDBJ whole genome shotgun (WGS) entry which is preliminary data.</text>
</comment>
<feature type="domain" description="TLDc" evidence="1">
    <location>
        <begin position="230"/>
        <end position="421"/>
    </location>
</feature>
<sequence length="533" mass="62404">VALSEKWATKVDDKYRLRLDVSSDAFKIILNGICSGTIVLYNPDTDLLMELMLVSDILLLHGFFDILRSKLDQKKDKNKEWRDEDIVSILKTSYRIPLLQDLYSYCQEIFVEKPSILFDSPAFSSIDEELLLCLLRLDVIYFPEIKILNKLIEWGIANTPGFVTSTDNTYDMSLIGALRSTIENGLPLIRYNNIQYKDYKNLILKYDQIFPMSRPQCQIPRRINSPVEPKIVSSRLAGLIATWIDRKDSNEDPYTVSDTPFLFRHVFRMNDQTTFFQDNHKYYNKSSKRILPTVKCHHGPSIMIMKFKGSEKIIGAYNPINWKQDIEKKVYIPTSESFLFSCDDKYGTNHRLSRVRDFEHAICLENVRPSGNLLKFGEDFVFHYYSSGSIHCDVKNKFYEQPIILKEGYYLIEKWDIFAIGRKDDEPMMVMNKEVNYVNYEIPSKPITKMIESDFFELIATWIKGKDPVNSRYTESNMPYKFTPIFRMNDNSEFHYQNYKYYNKSYAGLFPTTKCHHGPSLMIMKLRTGKIIG</sequence>
<dbReference type="InterPro" id="IPR006571">
    <property type="entry name" value="TLDc_dom"/>
</dbReference>
<name>A0A9N9IXA8_9GLOM</name>
<dbReference type="AlphaFoldDB" id="A0A9N9IXA8"/>
<dbReference type="Proteomes" id="UP000789570">
    <property type="component" value="Unassembled WGS sequence"/>
</dbReference>
<evidence type="ECO:0000259" key="1">
    <source>
        <dbReference type="PROSITE" id="PS51886"/>
    </source>
</evidence>